<evidence type="ECO:0000313" key="5">
    <source>
        <dbReference type="EMBL" id="OKP81750.1"/>
    </source>
</evidence>
<reference evidence="5 6" key="1">
    <citation type="submission" date="2016-03" db="EMBL/GenBank/DDBJ databases">
        <authorList>
            <person name="Sant'Anna F.H."/>
            <person name="Ambrosini A."/>
            <person name="Souza R."/>
            <person name="Bach E."/>
            <person name="Fernandes G."/>
            <person name="Balsanelli E."/>
            <person name="Baura V.A."/>
            <person name="Souza E.M."/>
            <person name="Passaglia L."/>
        </authorList>
    </citation>
    <scope>NUCLEOTIDE SEQUENCE [LARGE SCALE GENOMIC DNA]</scope>
    <source>
        <strain evidence="5 6">P26E</strain>
    </source>
</reference>
<dbReference type="RefSeq" id="WP_074108979.1">
    <property type="nucleotide sequence ID" value="NZ_LVWI01000074.1"/>
</dbReference>
<protein>
    <recommendedName>
        <fullName evidence="4">Glycosyltransferase 2-like domain-containing protein</fullName>
    </recommendedName>
</protein>
<gene>
    <name evidence="5" type="ORF">A3844_25555</name>
</gene>
<dbReference type="PANTHER" id="PTHR22916">
    <property type="entry name" value="GLYCOSYLTRANSFERASE"/>
    <property type="match status" value="1"/>
</dbReference>
<evidence type="ECO:0000313" key="6">
    <source>
        <dbReference type="Proteomes" id="UP000186058"/>
    </source>
</evidence>
<dbReference type="InterPro" id="IPR029044">
    <property type="entry name" value="Nucleotide-diphossugar_trans"/>
</dbReference>
<name>A0ABX3EGK5_9BACL</name>
<comment type="caution">
    <text evidence="5">The sequence shown here is derived from an EMBL/GenBank/DDBJ whole genome shotgun (WGS) entry which is preliminary data.</text>
</comment>
<keyword evidence="6" id="KW-1185">Reference proteome</keyword>
<evidence type="ECO:0000256" key="3">
    <source>
        <dbReference type="ARBA" id="ARBA00022679"/>
    </source>
</evidence>
<dbReference type="EMBL" id="LVWI01000074">
    <property type="protein sequence ID" value="OKP81750.1"/>
    <property type="molecule type" value="Genomic_DNA"/>
</dbReference>
<feature type="domain" description="Glycosyltransferase 2-like" evidence="4">
    <location>
        <begin position="8"/>
        <end position="120"/>
    </location>
</feature>
<dbReference type="InterPro" id="IPR001173">
    <property type="entry name" value="Glyco_trans_2-like"/>
</dbReference>
<proteinExistence type="inferred from homology"/>
<accession>A0ABX3EGK5</accession>
<dbReference type="Proteomes" id="UP000186058">
    <property type="component" value="Unassembled WGS sequence"/>
</dbReference>
<sequence>MDYNKTLSVIIPVYNTERYLKRCLDSALAALPGNSEILIINDGSPDQSEIIALKYSEDFPTKIRYFHKTNGGLSDAKNYGLNHAEGEYIIFLDSDDYVEPDMYNEILNEMIQTGAQLGICDINCEYEIDGSSVISCCYNPNRGSAFFQIMDTPLVAASWNKIIHRSLFEGLDYPTGLNNEDVAVTPIILARANRFVIVKKPMYKYVQRPGSIQNSKFSNKRFVIIDTTNIAIKRAADLPIHIQKQIKGSLYIHQILGVLLYPIRNQSFFRRYSMIKEFMGKVNSSFSDFFQNRYVVDNGLIDNRKHRIFKRLSVMLLKRKLYLVTSIFFEFVNLAEKVNAQIVKKGHK</sequence>
<evidence type="ECO:0000259" key="4">
    <source>
        <dbReference type="Pfam" id="PF00535"/>
    </source>
</evidence>
<comment type="similarity">
    <text evidence="1">Belongs to the glycosyltransferase 2 family.</text>
</comment>
<dbReference type="CDD" id="cd00761">
    <property type="entry name" value="Glyco_tranf_GTA_type"/>
    <property type="match status" value="1"/>
</dbReference>
<keyword evidence="2" id="KW-0328">Glycosyltransferase</keyword>
<organism evidence="5 6">
    <name type="scientific">Paenibacillus helianthi</name>
    <dbReference type="NCBI Taxonomy" id="1349432"/>
    <lineage>
        <taxon>Bacteria</taxon>
        <taxon>Bacillati</taxon>
        <taxon>Bacillota</taxon>
        <taxon>Bacilli</taxon>
        <taxon>Bacillales</taxon>
        <taxon>Paenibacillaceae</taxon>
        <taxon>Paenibacillus</taxon>
    </lineage>
</organism>
<dbReference type="Pfam" id="PF00535">
    <property type="entry name" value="Glycos_transf_2"/>
    <property type="match status" value="1"/>
</dbReference>
<dbReference type="Gene3D" id="3.90.550.10">
    <property type="entry name" value="Spore Coat Polysaccharide Biosynthesis Protein SpsA, Chain A"/>
    <property type="match status" value="1"/>
</dbReference>
<evidence type="ECO:0000256" key="2">
    <source>
        <dbReference type="ARBA" id="ARBA00022676"/>
    </source>
</evidence>
<dbReference type="PANTHER" id="PTHR22916:SF51">
    <property type="entry name" value="GLYCOSYLTRANSFERASE EPSH-RELATED"/>
    <property type="match status" value="1"/>
</dbReference>
<dbReference type="SUPFAM" id="SSF53448">
    <property type="entry name" value="Nucleotide-diphospho-sugar transferases"/>
    <property type="match status" value="1"/>
</dbReference>
<keyword evidence="3" id="KW-0808">Transferase</keyword>
<evidence type="ECO:0000256" key="1">
    <source>
        <dbReference type="ARBA" id="ARBA00006739"/>
    </source>
</evidence>